<gene>
    <name evidence="2" type="ORF">NA56DRAFT_709915</name>
</gene>
<proteinExistence type="predicted"/>
<accession>A0A2J6PN76</accession>
<keyword evidence="3" id="KW-1185">Reference proteome</keyword>
<evidence type="ECO:0000256" key="1">
    <source>
        <dbReference type="SAM" id="MobiDB-lite"/>
    </source>
</evidence>
<name>A0A2J6PN76_9HELO</name>
<feature type="compositionally biased region" description="Polar residues" evidence="1">
    <location>
        <begin position="68"/>
        <end position="79"/>
    </location>
</feature>
<evidence type="ECO:0000313" key="3">
    <source>
        <dbReference type="Proteomes" id="UP000235672"/>
    </source>
</evidence>
<evidence type="ECO:0000313" key="2">
    <source>
        <dbReference type="EMBL" id="PMD15488.1"/>
    </source>
</evidence>
<feature type="region of interest" description="Disordered" evidence="1">
    <location>
        <begin position="21"/>
        <end position="83"/>
    </location>
</feature>
<dbReference type="Proteomes" id="UP000235672">
    <property type="component" value="Unassembled WGS sequence"/>
</dbReference>
<dbReference type="AlphaFoldDB" id="A0A2J6PN76"/>
<dbReference type="EMBL" id="KZ613513">
    <property type="protein sequence ID" value="PMD15488.1"/>
    <property type="molecule type" value="Genomic_DNA"/>
</dbReference>
<sequence length="296" mass="32294">MLWGYHLGGCTRSLVRQSPKSVKPLADCPKRESAHTPTDWCDTDQSPRAKKVHIGQPIAQRGNRDATTETGDATTSAGQSPRAPCRICHSISKATKAGLNCITSSSQASAKFDSSESGKSHYYSKTREVLGGVDLRSKRLQVGLQGKRKADNDTILDIVIDETGLTITFLGSRGRCGSDELRAGAMLYTQGRILPKVVEVTVSLLYHRQSANMKILQKLGQHSVLRCSTWTLAEDLAGVGAWAWVAPELNLGKVVITNQTKSLEVLDYELINERHLGTLKKSSSIHICIENIAARK</sequence>
<reference evidence="2 3" key="1">
    <citation type="submission" date="2016-05" db="EMBL/GenBank/DDBJ databases">
        <title>A degradative enzymes factory behind the ericoid mycorrhizal symbiosis.</title>
        <authorList>
            <consortium name="DOE Joint Genome Institute"/>
            <person name="Martino E."/>
            <person name="Morin E."/>
            <person name="Grelet G."/>
            <person name="Kuo A."/>
            <person name="Kohler A."/>
            <person name="Daghino S."/>
            <person name="Barry K."/>
            <person name="Choi C."/>
            <person name="Cichocki N."/>
            <person name="Clum A."/>
            <person name="Copeland A."/>
            <person name="Hainaut M."/>
            <person name="Haridas S."/>
            <person name="Labutti K."/>
            <person name="Lindquist E."/>
            <person name="Lipzen A."/>
            <person name="Khouja H.-R."/>
            <person name="Murat C."/>
            <person name="Ohm R."/>
            <person name="Olson A."/>
            <person name="Spatafora J."/>
            <person name="Veneault-Fourrey C."/>
            <person name="Henrissat B."/>
            <person name="Grigoriev I."/>
            <person name="Martin F."/>
            <person name="Perotto S."/>
        </authorList>
    </citation>
    <scope>NUCLEOTIDE SEQUENCE [LARGE SCALE GENOMIC DNA]</scope>
    <source>
        <strain evidence="2 3">UAMH 7357</strain>
    </source>
</reference>
<organism evidence="2 3">
    <name type="scientific">Hyaloscypha hepaticicola</name>
    <dbReference type="NCBI Taxonomy" id="2082293"/>
    <lineage>
        <taxon>Eukaryota</taxon>
        <taxon>Fungi</taxon>
        <taxon>Dikarya</taxon>
        <taxon>Ascomycota</taxon>
        <taxon>Pezizomycotina</taxon>
        <taxon>Leotiomycetes</taxon>
        <taxon>Helotiales</taxon>
        <taxon>Hyaloscyphaceae</taxon>
        <taxon>Hyaloscypha</taxon>
    </lineage>
</organism>
<protein>
    <submittedName>
        <fullName evidence="2">Uncharacterized protein</fullName>
    </submittedName>
</protein>